<dbReference type="AlphaFoldDB" id="U2IIP2"/>
<name>U2IIP2_9STRE</name>
<organism evidence="1 2">
    <name type="scientific">Streptococcus sobrinus W1703</name>
    <dbReference type="NCBI Taxonomy" id="1227275"/>
    <lineage>
        <taxon>Bacteria</taxon>
        <taxon>Bacillati</taxon>
        <taxon>Bacillota</taxon>
        <taxon>Bacilli</taxon>
        <taxon>Lactobacillales</taxon>
        <taxon>Streptococcaceae</taxon>
        <taxon>Streptococcus</taxon>
    </lineage>
</organism>
<reference evidence="1 2" key="1">
    <citation type="submission" date="2013-06" db="EMBL/GenBank/DDBJ databases">
        <authorList>
            <person name="Weinstock G."/>
            <person name="Sodergren E."/>
            <person name="Lobos E.A."/>
            <person name="Fulton L."/>
            <person name="Fulton R."/>
            <person name="Courtney L."/>
            <person name="Fronick C."/>
            <person name="O'Laughlin M."/>
            <person name="Godfrey J."/>
            <person name="Wilson R.M."/>
            <person name="Miner T."/>
            <person name="Farmer C."/>
            <person name="Delehaunty K."/>
            <person name="Cordes M."/>
            <person name="Minx P."/>
            <person name="Tomlinson C."/>
            <person name="Chen J."/>
            <person name="Wollam A."/>
            <person name="Pepin K.H."/>
            <person name="Bhonagiri V."/>
            <person name="Zhang X."/>
            <person name="Warren W."/>
            <person name="Mitreva M."/>
            <person name="Mardis E.R."/>
            <person name="Wilson R.K."/>
        </authorList>
    </citation>
    <scope>NUCLEOTIDE SEQUENCE [LARGE SCALE GENOMIC DNA]</scope>
    <source>
        <strain evidence="1 2">W1703</strain>
    </source>
</reference>
<dbReference type="HOGENOM" id="CLU_3222855_0_0_9"/>
<evidence type="ECO:0000313" key="1">
    <source>
        <dbReference type="EMBL" id="ERJ73771.1"/>
    </source>
</evidence>
<dbReference type="EMBL" id="AWVA01000124">
    <property type="protein sequence ID" value="ERJ73771.1"/>
    <property type="molecule type" value="Genomic_DNA"/>
</dbReference>
<dbReference type="Proteomes" id="UP000016617">
    <property type="component" value="Unassembled WGS sequence"/>
</dbReference>
<protein>
    <submittedName>
        <fullName evidence="1">Uncharacterized protein</fullName>
    </submittedName>
</protein>
<accession>U2IIP2</accession>
<proteinExistence type="predicted"/>
<evidence type="ECO:0000313" key="2">
    <source>
        <dbReference type="Proteomes" id="UP000016617"/>
    </source>
</evidence>
<comment type="caution">
    <text evidence="1">The sequence shown here is derived from an EMBL/GenBank/DDBJ whole genome shotgun (WGS) entry which is preliminary data.</text>
</comment>
<sequence>MEFSVCDFLHVYIVTLFKIMSSIYCDFLHEIIKIGIKTPATPLK</sequence>
<gene>
    <name evidence="1" type="ORF">HMPREF1557_02147</name>
</gene>